<accession>A0A2U1LYV6</accession>
<reference evidence="2 3" key="1">
    <citation type="journal article" date="2018" name="Mol. Plant">
        <title>The genome of Artemisia annua provides insight into the evolution of Asteraceae family and artemisinin biosynthesis.</title>
        <authorList>
            <person name="Shen Q."/>
            <person name="Zhang L."/>
            <person name="Liao Z."/>
            <person name="Wang S."/>
            <person name="Yan T."/>
            <person name="Shi P."/>
            <person name="Liu M."/>
            <person name="Fu X."/>
            <person name="Pan Q."/>
            <person name="Wang Y."/>
            <person name="Lv Z."/>
            <person name="Lu X."/>
            <person name="Zhang F."/>
            <person name="Jiang W."/>
            <person name="Ma Y."/>
            <person name="Chen M."/>
            <person name="Hao X."/>
            <person name="Li L."/>
            <person name="Tang Y."/>
            <person name="Lv G."/>
            <person name="Zhou Y."/>
            <person name="Sun X."/>
            <person name="Brodelius P.E."/>
            <person name="Rose J.K.C."/>
            <person name="Tang K."/>
        </authorList>
    </citation>
    <scope>NUCLEOTIDE SEQUENCE [LARGE SCALE GENOMIC DNA]</scope>
    <source>
        <strain evidence="3">cv. Huhao1</strain>
        <tissue evidence="2">Leaf</tissue>
    </source>
</reference>
<gene>
    <name evidence="2" type="ORF">CTI12_AA437680</name>
</gene>
<keyword evidence="3" id="KW-1185">Reference proteome</keyword>
<comment type="caution">
    <text evidence="2">The sequence shown here is derived from an EMBL/GenBank/DDBJ whole genome shotgun (WGS) entry which is preliminary data.</text>
</comment>
<organism evidence="2 3">
    <name type="scientific">Artemisia annua</name>
    <name type="common">Sweet wormwood</name>
    <dbReference type="NCBI Taxonomy" id="35608"/>
    <lineage>
        <taxon>Eukaryota</taxon>
        <taxon>Viridiplantae</taxon>
        <taxon>Streptophyta</taxon>
        <taxon>Embryophyta</taxon>
        <taxon>Tracheophyta</taxon>
        <taxon>Spermatophyta</taxon>
        <taxon>Magnoliopsida</taxon>
        <taxon>eudicotyledons</taxon>
        <taxon>Gunneridae</taxon>
        <taxon>Pentapetalae</taxon>
        <taxon>asterids</taxon>
        <taxon>campanulids</taxon>
        <taxon>Asterales</taxon>
        <taxon>Asteraceae</taxon>
        <taxon>Asteroideae</taxon>
        <taxon>Anthemideae</taxon>
        <taxon>Artemisiinae</taxon>
        <taxon>Artemisia</taxon>
    </lineage>
</organism>
<dbReference type="Proteomes" id="UP000245207">
    <property type="component" value="Unassembled WGS sequence"/>
</dbReference>
<evidence type="ECO:0000256" key="1">
    <source>
        <dbReference type="SAM" id="Phobius"/>
    </source>
</evidence>
<evidence type="ECO:0000313" key="2">
    <source>
        <dbReference type="EMBL" id="PWA54188.1"/>
    </source>
</evidence>
<dbReference type="OrthoDB" id="189226at2759"/>
<dbReference type="GO" id="GO:0016746">
    <property type="term" value="F:acyltransferase activity"/>
    <property type="evidence" value="ECO:0007669"/>
    <property type="project" value="UniProtKB-KW"/>
</dbReference>
<protein>
    <submittedName>
        <fullName evidence="2">Phospholipid/glycerol acyltransferase</fullName>
    </submittedName>
</protein>
<proteinExistence type="predicted"/>
<feature type="transmembrane region" description="Helical" evidence="1">
    <location>
        <begin position="6"/>
        <end position="37"/>
    </location>
</feature>
<keyword evidence="1" id="KW-0472">Membrane</keyword>
<keyword evidence="1" id="KW-1133">Transmembrane helix</keyword>
<keyword evidence="2" id="KW-0012">Acyltransferase</keyword>
<dbReference type="EMBL" id="PKPP01007158">
    <property type="protein sequence ID" value="PWA54188.1"/>
    <property type="molecule type" value="Genomic_DNA"/>
</dbReference>
<dbReference type="AlphaFoldDB" id="A0A2U1LYV6"/>
<evidence type="ECO:0000313" key="3">
    <source>
        <dbReference type="Proteomes" id="UP000245207"/>
    </source>
</evidence>
<keyword evidence="2" id="KW-0808">Transferase</keyword>
<keyword evidence="1" id="KW-0812">Transmembrane</keyword>
<dbReference type="STRING" id="35608.A0A2U1LYV6"/>
<sequence>MAIAAALVIVPIGVLFFVSGLIVNLIQAIIFVVVRPFSKSLFRRLNRMVAELLWLELVWIVDCLLGNMRCSENEVKTDGRVNAQYLEEVIFRSCIILPLLSISTAKYGVLSSSIFFLHWSQKETMVIMDQQQPVTPFNCRAGRTMYPKLMLLRHSCMRTGIKILSYLAQALRQLRQIAQESSQASTPNWGRRPAALRALSQRLSRGLGRNRIVATLMNC</sequence>
<name>A0A2U1LYV6_ARTAN</name>